<reference evidence="2 3" key="1">
    <citation type="submission" date="2016-10" db="EMBL/GenBank/DDBJ databases">
        <authorList>
            <person name="de Groot N.N."/>
        </authorList>
    </citation>
    <scope>NUCLEOTIDE SEQUENCE [LARGE SCALE GENOMIC DNA]</scope>
    <source>
        <strain evidence="3">EB21,IBRC-M 10013,KCTC 4048</strain>
    </source>
</reference>
<protein>
    <recommendedName>
        <fullName evidence="1">DUF8027 domain-containing protein</fullName>
    </recommendedName>
</protein>
<name>A0A1G9VLI0_9EURY</name>
<accession>A0A1G9VLI0</accession>
<evidence type="ECO:0000313" key="3">
    <source>
        <dbReference type="Proteomes" id="UP000199370"/>
    </source>
</evidence>
<dbReference type="EMBL" id="FNIA01000006">
    <property type="protein sequence ID" value="SDM72960.1"/>
    <property type="molecule type" value="Genomic_DNA"/>
</dbReference>
<dbReference type="RefSeq" id="WP_089732373.1">
    <property type="nucleotide sequence ID" value="NZ_FNIA01000006.1"/>
</dbReference>
<organism evidence="2 3">
    <name type="scientific">Haloarchaeobius iranensis</name>
    <dbReference type="NCBI Taxonomy" id="996166"/>
    <lineage>
        <taxon>Archaea</taxon>
        <taxon>Methanobacteriati</taxon>
        <taxon>Methanobacteriota</taxon>
        <taxon>Stenosarchaea group</taxon>
        <taxon>Halobacteria</taxon>
        <taxon>Halobacteriales</taxon>
        <taxon>Halorubellaceae</taxon>
        <taxon>Haloarchaeobius</taxon>
    </lineage>
</organism>
<keyword evidence="3" id="KW-1185">Reference proteome</keyword>
<proteinExistence type="predicted"/>
<sequence length="60" mass="6758">MPVPGYDLDDLDESLRERLAQRALQDMLDDDELARLEAGEGLTDVLEPEEISRLLETEAS</sequence>
<dbReference type="Proteomes" id="UP000199370">
    <property type="component" value="Unassembled WGS sequence"/>
</dbReference>
<feature type="domain" description="DUF8027" evidence="1">
    <location>
        <begin position="1"/>
        <end position="58"/>
    </location>
</feature>
<dbReference type="AlphaFoldDB" id="A0A1G9VLI0"/>
<gene>
    <name evidence="2" type="ORF">SAMN05192554_106174</name>
</gene>
<dbReference type="InterPro" id="IPR058340">
    <property type="entry name" value="DUF8027"/>
</dbReference>
<dbReference type="Pfam" id="PF26070">
    <property type="entry name" value="DUF8027"/>
    <property type="match status" value="1"/>
</dbReference>
<evidence type="ECO:0000259" key="1">
    <source>
        <dbReference type="Pfam" id="PF26070"/>
    </source>
</evidence>
<evidence type="ECO:0000313" key="2">
    <source>
        <dbReference type="EMBL" id="SDM72960.1"/>
    </source>
</evidence>